<evidence type="ECO:0000256" key="3">
    <source>
        <dbReference type="ARBA" id="ARBA00022525"/>
    </source>
</evidence>
<feature type="signal peptide" evidence="13">
    <location>
        <begin position="1"/>
        <end position="18"/>
    </location>
</feature>
<feature type="compositionally biased region" description="Basic residues" evidence="12">
    <location>
        <begin position="401"/>
        <end position="411"/>
    </location>
</feature>
<evidence type="ECO:0000256" key="1">
    <source>
        <dbReference type="ARBA" id="ARBA00001973"/>
    </source>
</evidence>
<feature type="region of interest" description="Disordered" evidence="12">
    <location>
        <begin position="317"/>
        <end position="411"/>
    </location>
</feature>
<dbReference type="GO" id="GO:0004497">
    <property type="term" value="F:monooxygenase activity"/>
    <property type="evidence" value="ECO:0007669"/>
    <property type="project" value="UniProtKB-KW"/>
</dbReference>
<dbReference type="GO" id="GO:0005576">
    <property type="term" value="C:extracellular region"/>
    <property type="evidence" value="ECO:0007669"/>
    <property type="project" value="UniProtKB-SubCell"/>
</dbReference>
<evidence type="ECO:0000256" key="2">
    <source>
        <dbReference type="ARBA" id="ARBA00004613"/>
    </source>
</evidence>
<evidence type="ECO:0000256" key="11">
    <source>
        <dbReference type="ARBA" id="ARBA00046340"/>
    </source>
</evidence>
<comment type="caution">
    <text evidence="14">The sequence shown here is derived from an EMBL/GenBank/DDBJ whole genome shotgun (WGS) entry which is preliminary data.</text>
</comment>
<dbReference type="Gene3D" id="2.70.50.70">
    <property type="match status" value="1"/>
</dbReference>
<gene>
    <name evidence="14" type="ORF">CTheo_417</name>
</gene>
<keyword evidence="8" id="KW-0503">Monooxygenase</keyword>
<proteinExistence type="inferred from homology"/>
<evidence type="ECO:0000256" key="7">
    <source>
        <dbReference type="ARBA" id="ARBA00023008"/>
    </source>
</evidence>
<keyword evidence="10" id="KW-0325">Glycoprotein</keyword>
<feature type="compositionally biased region" description="Low complexity" evidence="12">
    <location>
        <begin position="391"/>
        <end position="400"/>
    </location>
</feature>
<feature type="chain" id="PRO_5024382033" evidence="13">
    <location>
        <begin position="19"/>
        <end position="411"/>
    </location>
</feature>
<feature type="compositionally biased region" description="Basic residues" evidence="12">
    <location>
        <begin position="375"/>
        <end position="390"/>
    </location>
</feature>
<keyword evidence="4" id="KW-0479">Metal-binding</keyword>
<accession>A0A5N5QWN3</accession>
<dbReference type="AlphaFoldDB" id="A0A5N5QWN3"/>
<evidence type="ECO:0000313" key="14">
    <source>
        <dbReference type="EMBL" id="KAB5596145.1"/>
    </source>
</evidence>
<evidence type="ECO:0000256" key="5">
    <source>
        <dbReference type="ARBA" id="ARBA00022729"/>
    </source>
</evidence>
<comment type="cofactor">
    <cofactor evidence="1">
        <name>Cu(2+)</name>
        <dbReference type="ChEBI" id="CHEBI:29036"/>
    </cofactor>
</comment>
<reference evidence="14 15" key="1">
    <citation type="journal article" date="2019" name="Fungal Biol. Biotechnol.">
        <title>Draft genome sequence of fastidious pathogen Ceratobasidium theobromae, which causes vascular-streak dieback in Theobroma cacao.</title>
        <authorList>
            <person name="Ali S.S."/>
            <person name="Asman A."/>
            <person name="Shao J."/>
            <person name="Firmansyah A.P."/>
            <person name="Susilo A.W."/>
            <person name="Rosmana A."/>
            <person name="McMahon P."/>
            <person name="Junaid M."/>
            <person name="Guest D."/>
            <person name="Kheng T.Y."/>
            <person name="Meinhardt L.W."/>
            <person name="Bailey B.A."/>
        </authorList>
    </citation>
    <scope>NUCLEOTIDE SEQUENCE [LARGE SCALE GENOMIC DNA]</scope>
    <source>
        <strain evidence="14 15">CT2</strain>
    </source>
</reference>
<comment type="similarity">
    <text evidence="11">Belongs to the polysaccharide monooxygenase AA14 family.</text>
</comment>
<name>A0A5N5QWN3_9AGAM</name>
<evidence type="ECO:0000256" key="6">
    <source>
        <dbReference type="ARBA" id="ARBA00023002"/>
    </source>
</evidence>
<sequence length="411" mass="43659">MIAASLFAVLPLVGLARAHGCIWHPSMFGFNVTDTNSPQYGGRDNRPQSPLKGLPFNEWWFHGHLDQPPHPEDVMQLPAGGKVTTEIACDKDATSYYTSGPGGDHRNGNDPCPGPPSRLIHTNGINDLGGCALAIAYKSDANDVKPEDFVVFSVSHQCIWTRFTDFQVPANMPACPNNKCTCAWFWIHREDAGGDELYMNGFQCTVTGATATTPIPQGQVPVRCVDDPSKCVKGPKQPMYWDQAEGNNMFEGIYTPPLYLDTYGFADGAQNDIWDTVGGSTQKASTSEVSTSTSASVAPAVQSSSAAVSVAAPAASTSAPAPAAAAEPTSTSSDPATNNTPTTSEAAHSTPAQAQEADPTTPVAQTTPPTTTKGGKGHRTCRPKANKRSPRALYKEAAAAARHRSRRPRVF</sequence>
<evidence type="ECO:0000256" key="4">
    <source>
        <dbReference type="ARBA" id="ARBA00022723"/>
    </source>
</evidence>
<keyword evidence="3" id="KW-0964">Secreted</keyword>
<evidence type="ECO:0000256" key="12">
    <source>
        <dbReference type="SAM" id="MobiDB-lite"/>
    </source>
</evidence>
<keyword evidence="9" id="KW-1015">Disulfide bond</keyword>
<dbReference type="Pfam" id="PF22810">
    <property type="entry name" value="LPMO_AA14"/>
    <property type="match status" value="1"/>
</dbReference>
<dbReference type="InterPro" id="IPR054497">
    <property type="entry name" value="LPMO_AA14"/>
</dbReference>
<feature type="compositionally biased region" description="Low complexity" evidence="12">
    <location>
        <begin position="317"/>
        <end position="337"/>
    </location>
</feature>
<feature type="compositionally biased region" description="Low complexity" evidence="12">
    <location>
        <begin position="359"/>
        <end position="372"/>
    </location>
</feature>
<dbReference type="OrthoDB" id="2019572at2759"/>
<organism evidence="14 15">
    <name type="scientific">Ceratobasidium theobromae</name>
    <dbReference type="NCBI Taxonomy" id="1582974"/>
    <lineage>
        <taxon>Eukaryota</taxon>
        <taxon>Fungi</taxon>
        <taxon>Dikarya</taxon>
        <taxon>Basidiomycota</taxon>
        <taxon>Agaricomycotina</taxon>
        <taxon>Agaricomycetes</taxon>
        <taxon>Cantharellales</taxon>
        <taxon>Ceratobasidiaceae</taxon>
        <taxon>Ceratobasidium</taxon>
    </lineage>
</organism>
<evidence type="ECO:0000313" key="15">
    <source>
        <dbReference type="Proteomes" id="UP000383932"/>
    </source>
</evidence>
<evidence type="ECO:0000256" key="13">
    <source>
        <dbReference type="SAM" id="SignalP"/>
    </source>
</evidence>
<dbReference type="GO" id="GO:0046872">
    <property type="term" value="F:metal ion binding"/>
    <property type="evidence" value="ECO:0007669"/>
    <property type="project" value="UniProtKB-KW"/>
</dbReference>
<protein>
    <submittedName>
        <fullName evidence="14">Uncharacterized protein</fullName>
    </submittedName>
</protein>
<keyword evidence="15" id="KW-1185">Reference proteome</keyword>
<evidence type="ECO:0000256" key="10">
    <source>
        <dbReference type="ARBA" id="ARBA00023180"/>
    </source>
</evidence>
<evidence type="ECO:0000256" key="9">
    <source>
        <dbReference type="ARBA" id="ARBA00023157"/>
    </source>
</evidence>
<keyword evidence="5 13" id="KW-0732">Signal</keyword>
<evidence type="ECO:0000256" key="8">
    <source>
        <dbReference type="ARBA" id="ARBA00023033"/>
    </source>
</evidence>
<comment type="subcellular location">
    <subcellularLocation>
        <location evidence="2">Secreted</location>
    </subcellularLocation>
</comment>
<dbReference type="Proteomes" id="UP000383932">
    <property type="component" value="Unassembled WGS sequence"/>
</dbReference>
<dbReference type="EMBL" id="SSOP01000003">
    <property type="protein sequence ID" value="KAB5596145.1"/>
    <property type="molecule type" value="Genomic_DNA"/>
</dbReference>
<feature type="compositionally biased region" description="Polar residues" evidence="12">
    <location>
        <begin position="338"/>
        <end position="353"/>
    </location>
</feature>
<keyword evidence="7" id="KW-0186">Copper</keyword>
<keyword evidence="6" id="KW-0560">Oxidoreductase</keyword>